<feature type="compositionally biased region" description="Polar residues" evidence="1">
    <location>
        <begin position="436"/>
        <end position="455"/>
    </location>
</feature>
<evidence type="ECO:0000313" key="3">
    <source>
        <dbReference type="Proteomes" id="UP000054516"/>
    </source>
</evidence>
<feature type="region of interest" description="Disordered" evidence="1">
    <location>
        <begin position="628"/>
        <end position="789"/>
    </location>
</feature>
<gene>
    <name evidence="2" type="ORF">SAMD00023353_7800120</name>
</gene>
<dbReference type="AlphaFoldDB" id="A0A1W2TUM4"/>
<organism evidence="2">
    <name type="scientific">Rosellinia necatrix</name>
    <name type="common">White root-rot fungus</name>
    <dbReference type="NCBI Taxonomy" id="77044"/>
    <lineage>
        <taxon>Eukaryota</taxon>
        <taxon>Fungi</taxon>
        <taxon>Dikarya</taxon>
        <taxon>Ascomycota</taxon>
        <taxon>Pezizomycotina</taxon>
        <taxon>Sordariomycetes</taxon>
        <taxon>Xylariomycetidae</taxon>
        <taxon>Xylariales</taxon>
        <taxon>Xylariaceae</taxon>
        <taxon>Rosellinia</taxon>
    </lineage>
</organism>
<feature type="compositionally biased region" description="Basic and acidic residues" evidence="1">
    <location>
        <begin position="132"/>
        <end position="142"/>
    </location>
</feature>
<evidence type="ECO:0000256" key="1">
    <source>
        <dbReference type="SAM" id="MobiDB-lite"/>
    </source>
</evidence>
<feature type="compositionally biased region" description="Polar residues" evidence="1">
    <location>
        <begin position="17"/>
        <end position="26"/>
    </location>
</feature>
<accession>A0A1W2TUM4</accession>
<keyword evidence="3" id="KW-1185">Reference proteome</keyword>
<feature type="region of interest" description="Disordered" evidence="1">
    <location>
        <begin position="1"/>
        <end position="188"/>
    </location>
</feature>
<feature type="compositionally biased region" description="Polar residues" evidence="1">
    <location>
        <begin position="250"/>
        <end position="259"/>
    </location>
</feature>
<feature type="region of interest" description="Disordered" evidence="1">
    <location>
        <begin position="271"/>
        <end position="526"/>
    </location>
</feature>
<feature type="compositionally biased region" description="Polar residues" evidence="1">
    <location>
        <begin position="644"/>
        <end position="655"/>
    </location>
</feature>
<name>A0A1W2TUM4_ROSNE</name>
<feature type="compositionally biased region" description="Basic and acidic residues" evidence="1">
    <location>
        <begin position="271"/>
        <end position="312"/>
    </location>
</feature>
<dbReference type="OMA" id="RRADRYM"/>
<feature type="compositionally biased region" description="Polar residues" evidence="1">
    <location>
        <begin position="492"/>
        <end position="511"/>
    </location>
</feature>
<feature type="compositionally biased region" description="Low complexity" evidence="1">
    <location>
        <begin position="398"/>
        <end position="410"/>
    </location>
</feature>
<dbReference type="Proteomes" id="UP000054516">
    <property type="component" value="Unassembled WGS sequence"/>
</dbReference>
<reference evidence="2" key="1">
    <citation type="submission" date="2016-03" db="EMBL/GenBank/DDBJ databases">
        <title>Draft genome sequence of Rosellinia necatrix.</title>
        <authorList>
            <person name="Kanematsu S."/>
        </authorList>
    </citation>
    <scope>NUCLEOTIDE SEQUENCE [LARGE SCALE GENOMIC DNA]</scope>
    <source>
        <strain evidence="2">W97</strain>
    </source>
</reference>
<feature type="compositionally biased region" description="Basic and acidic residues" evidence="1">
    <location>
        <begin position="778"/>
        <end position="789"/>
    </location>
</feature>
<evidence type="ECO:0000313" key="2">
    <source>
        <dbReference type="EMBL" id="GAP92294.2"/>
    </source>
</evidence>
<feature type="compositionally biased region" description="Basic residues" evidence="1">
    <location>
        <begin position="1"/>
        <end position="16"/>
    </location>
</feature>
<feature type="compositionally biased region" description="Acidic residues" evidence="1">
    <location>
        <begin position="658"/>
        <end position="668"/>
    </location>
</feature>
<sequence>MAMWPFRRRGSRRRSRTATIDNSSPEVSAAGLQYQPPPRTQTEPASITPDAAKTGGGGVSGIPQRRGRAYSFSPGRQDSLRANKLRKKSSTQGREFVPNIDIAQRMPTLYHDKSTNKRRGQPLPRKKSSKRRKEDHDREAEIKAMSQFIPVRPATDSWTIGRPMKRDSRQSRLNSSGAADQRPSDISLPIPESIHSAMSSDSEQISWKVSAFDALSPRPTLRYSSNPITIGSAPGSGLARSQSSRKKTTGPMTISESTLHANRRIHDLADSLDASDLRELMERDKRRRERKIERERERAERRLARRVERQQAEEAAATKNGSPPPTNLERGILGREMPDSGANRTSAVFTSSRRRSSSDSRRQSRQSGQVQAPESYRKTPSPLDEFYRTDSIPPPELSSPIEAIESAISSKQPDIIPARSSSPRLFSFIRSKKPHSNSPRQSQDQTPAIANSPPTASIKLYDAESVSRTSDSRTSRPWLSLFRWGRSRHDSGPSSFSNTSRDSMLANQPTAPANYMPPRKASSGVPKRTMSRFREDLPELPISPPDSRVASPEAEPIPIEPLPVIPDDVVIRYDTPIDGHRYQETTRATKISISRDEVQPSPALHSMSLASIDSEASWLSGRISRKRASSGMRTSLQYPPRTVSALSGRSEAQTSERTEDDNIVDDEYMNSVVPARSHRLSTGEARPSSDEEDSSPKWGAVGQTPTVIQHSDTMRSREGVLQSSDDDKELSNANEDDTDGQSPVEPQRATSVKLSRGHYRNFSAGSAKLLDVSPRPSGDNKRSNMEQTP</sequence>
<protein>
    <submittedName>
        <fullName evidence="2">Uncharacterized protein</fullName>
    </submittedName>
</protein>
<feature type="compositionally biased region" description="Acidic residues" evidence="1">
    <location>
        <begin position="724"/>
        <end position="739"/>
    </location>
</feature>
<feature type="region of interest" description="Disordered" evidence="1">
    <location>
        <begin position="226"/>
        <end position="259"/>
    </location>
</feature>
<feature type="compositionally biased region" description="Basic residues" evidence="1">
    <location>
        <begin position="116"/>
        <end position="131"/>
    </location>
</feature>
<dbReference type="STRING" id="77044.A0A1W2TUM4"/>
<dbReference type="EMBL" id="DF977523">
    <property type="protein sequence ID" value="GAP92294.2"/>
    <property type="molecule type" value="Genomic_DNA"/>
</dbReference>
<proteinExistence type="predicted"/>
<dbReference type="OrthoDB" id="4152802at2759"/>